<dbReference type="EMBL" id="JAMQOL010000015">
    <property type="protein sequence ID" value="MCM4078294.1"/>
    <property type="molecule type" value="Genomic_DNA"/>
</dbReference>
<dbReference type="RefSeq" id="WP_251798135.1">
    <property type="nucleotide sequence ID" value="NZ_JAMQOL010000015.1"/>
</dbReference>
<dbReference type="CDD" id="cd04301">
    <property type="entry name" value="NAT_SF"/>
    <property type="match status" value="1"/>
</dbReference>
<proteinExistence type="predicted"/>
<evidence type="ECO:0000313" key="3">
    <source>
        <dbReference type="Proteomes" id="UP001523216"/>
    </source>
</evidence>
<organism evidence="2 3">
    <name type="scientific">Paractinoplanes hotanensis</name>
    <dbReference type="NCBI Taxonomy" id="2906497"/>
    <lineage>
        <taxon>Bacteria</taxon>
        <taxon>Bacillati</taxon>
        <taxon>Actinomycetota</taxon>
        <taxon>Actinomycetes</taxon>
        <taxon>Micromonosporales</taxon>
        <taxon>Micromonosporaceae</taxon>
        <taxon>Paractinoplanes</taxon>
    </lineage>
</organism>
<dbReference type="PANTHER" id="PTHR42791">
    <property type="entry name" value="GNAT FAMILY ACETYLTRANSFERASE"/>
    <property type="match status" value="1"/>
</dbReference>
<dbReference type="Gene3D" id="3.40.630.30">
    <property type="match status" value="1"/>
</dbReference>
<dbReference type="InterPro" id="IPR016181">
    <property type="entry name" value="Acyl_CoA_acyltransferase"/>
</dbReference>
<protein>
    <submittedName>
        <fullName evidence="2">GNAT family N-acetyltransferase</fullName>
    </submittedName>
</protein>
<dbReference type="InterPro" id="IPR000182">
    <property type="entry name" value="GNAT_dom"/>
</dbReference>
<evidence type="ECO:0000259" key="1">
    <source>
        <dbReference type="PROSITE" id="PS51186"/>
    </source>
</evidence>
<dbReference type="Proteomes" id="UP001523216">
    <property type="component" value="Unassembled WGS sequence"/>
</dbReference>
<comment type="caution">
    <text evidence="2">The sequence shown here is derived from an EMBL/GenBank/DDBJ whole genome shotgun (WGS) entry which is preliminary data.</text>
</comment>
<dbReference type="PANTHER" id="PTHR42791:SF1">
    <property type="entry name" value="N-ACETYLTRANSFERASE DOMAIN-CONTAINING PROTEIN"/>
    <property type="match status" value="1"/>
</dbReference>
<feature type="domain" description="N-acetyltransferase" evidence="1">
    <location>
        <begin position="10"/>
        <end position="203"/>
    </location>
</feature>
<dbReference type="SUPFAM" id="SSF55729">
    <property type="entry name" value="Acyl-CoA N-acyltransferases (Nat)"/>
    <property type="match status" value="1"/>
</dbReference>
<accession>A0ABT0XX00</accession>
<keyword evidence="3" id="KW-1185">Reference proteome</keyword>
<dbReference type="PROSITE" id="PS51186">
    <property type="entry name" value="GNAT"/>
    <property type="match status" value="1"/>
</dbReference>
<dbReference type="Pfam" id="PF13508">
    <property type="entry name" value="Acetyltransf_7"/>
    <property type="match status" value="1"/>
</dbReference>
<gene>
    <name evidence="2" type="ORF">LXN57_12030</name>
</gene>
<evidence type="ECO:0000313" key="2">
    <source>
        <dbReference type="EMBL" id="MCM4078294.1"/>
    </source>
</evidence>
<reference evidence="2 3" key="1">
    <citation type="submission" date="2022-06" db="EMBL/GenBank/DDBJ databases">
        <title>Actinoplanes abujensis sp. nov., isolated from Nigerian arid soil.</title>
        <authorList>
            <person name="Ding P."/>
        </authorList>
    </citation>
    <scope>NUCLEOTIDE SEQUENCE [LARGE SCALE GENOMIC DNA]</scope>
    <source>
        <strain evidence="3">TRM88002</strain>
    </source>
</reference>
<dbReference type="InterPro" id="IPR052523">
    <property type="entry name" value="Trichothecene_AcTrans"/>
</dbReference>
<sequence length="211" mass="23688">MSSTSPGTVPDLRTATEQDIDLVADIVADAFLHLDVIRYLVPNPARRRPVSRAWYRLYIAHAITGAGHVTLTADGTAAAVWFDRTGQPSEPDGYAKYPTELAGDDLPQFQHLDAVMDAHHPSDAHWHLLFLAVRPRRWSQGLGSRLMDYTHARLDAEDIPAYLEATGEQNRALYQRHGYTDMNPPTIAVTDQIPLYRMWRPAGQPEPHSTR</sequence>
<name>A0ABT0XX00_9ACTN</name>